<feature type="compositionally biased region" description="Basic and acidic residues" evidence="2">
    <location>
        <begin position="540"/>
        <end position="557"/>
    </location>
</feature>
<evidence type="ECO:0000313" key="4">
    <source>
        <dbReference type="Proteomes" id="UP000674179"/>
    </source>
</evidence>
<dbReference type="OrthoDB" id="277748at2759"/>
<dbReference type="KEGG" id="lenr:94169358"/>
<name>A0A836KLC3_LEIEN</name>
<feature type="region of interest" description="Disordered" evidence="2">
    <location>
        <begin position="154"/>
        <end position="744"/>
    </location>
</feature>
<organism evidence="3 4">
    <name type="scientific">Leishmania enriettii</name>
    <dbReference type="NCBI Taxonomy" id="5663"/>
    <lineage>
        <taxon>Eukaryota</taxon>
        <taxon>Discoba</taxon>
        <taxon>Euglenozoa</taxon>
        <taxon>Kinetoplastea</taxon>
        <taxon>Metakinetoplastina</taxon>
        <taxon>Trypanosomatida</taxon>
        <taxon>Trypanosomatidae</taxon>
        <taxon>Leishmaniinae</taxon>
        <taxon>Leishmania</taxon>
    </lineage>
</organism>
<evidence type="ECO:0000256" key="1">
    <source>
        <dbReference type="SAM" id="Coils"/>
    </source>
</evidence>
<dbReference type="SUPFAM" id="SSF52540">
    <property type="entry name" value="P-loop containing nucleoside triphosphate hydrolases"/>
    <property type="match status" value="1"/>
</dbReference>
<gene>
    <name evidence="3" type="ORF">CUR178_02085</name>
</gene>
<keyword evidence="1" id="KW-0175">Coiled coil</keyword>
<protein>
    <submittedName>
        <fullName evidence="3">Uncharacterized protein</fullName>
    </submittedName>
</protein>
<feature type="compositionally biased region" description="Polar residues" evidence="2">
    <location>
        <begin position="394"/>
        <end position="405"/>
    </location>
</feature>
<dbReference type="EMBL" id="JAFHKP010000033">
    <property type="protein sequence ID" value="KAG5469943.1"/>
    <property type="molecule type" value="Genomic_DNA"/>
</dbReference>
<dbReference type="PANTHER" id="PTHR35615">
    <property type="entry name" value="PRESENT IN THE OUTER MITOCHONDRIAL MEMBRANE PROTEOME 22-RELATED"/>
    <property type="match status" value="1"/>
</dbReference>
<dbReference type="Proteomes" id="UP000674179">
    <property type="component" value="Chromosome 33"/>
</dbReference>
<sequence>MNQQQQQRVEAYSADGAANTNELYMGTGGYAGPMNGCFYGGAYRSGYGAGGYSGAAAFGAGSMYGQSCAGSMMGGMNEEIIVTKLFSSRRDLDRLASAQDFLRRFDSNRGSYRCAGGDGYGGSLYGANSAAGGSLMDLSGKLRASFMTDCGRGATGVSPDGSDSRGIAGTSAREQKVALQKAAAVEGDNNTPHCLRPNDEANAGASKPKPGAGKPGSATGRSGEAPPAPSQPATEASVETDKGDNVSGGVADTKPTASGPRVQQMADANPPSPSANGSGVVLLQAAQEHAGANAKAVSEQKAKSRTAEPIDDIPLLAEDVRPKPKAPTGAMVANKAPIEVPSKEEPTPAPAPMKTPGEALEASNAAGRVSATDATDGSNADGKGRLSRPRSRQATRLISRLTSISVVEFPEAEEVNDEMVKDGLRDPVKEAEAAVRAEQRRERENAARAARDELQRQRQVLEEAQKQREEEAHKRRQRKDEELRQQKEMLAKMDEERMRERDAAFAARERQREEEKRRFEDMRRAEEEKEAMRVAALLAERQRQLEEQEKNAQEKTARSASRQRSRRPMSRPASRLRGSIPEQPPDVVAGQMKDTLADEALGKPMHAKKEVRNSHAAERPCAAHASSKAEPLAEERRTCGLLADEQRAPLTATEGPSERAARSRRSQQPLPQQEAALSVEPRQKQPAVTEVVMKAQSSHRAIPALPSSTPARQPQRSKTVHRSQAKDGKSDSSAGKSSAPRPANMVKTLVLVEEVRGSNHAVTMAGNAVSYHGQAIEVTEIKTRPEGDFNYQSSVVHDVCEAVCSGYNAAVLAVDAPNTASRFDSPVWSTLNRIVRTLLHENKNGAGKLRSDLELTCAMGYLYKDKARDLLASAEAEAPFTKIGVNPSPIYGPRLTNLSYDAVTDSAAFEDVLTTTLSRASEDAVLQGLTEGVLAAFVLIMQTRETDGKPDIYLSSLVVATSGADTFPYQSAISRTRNEYATVFHLVLGGPSCTCFMLNIADDDAIRKAGQGEESMQEGLERALALLKSMSTLQNYDLRSGSVKRFIKYVELSHTNAQARLEKEEDEAQRRKIERYLREQERLLQDAYTMLQEANISYGGEL</sequence>
<proteinExistence type="predicted"/>
<feature type="coiled-coil region" evidence="1">
    <location>
        <begin position="1054"/>
        <end position="1083"/>
    </location>
</feature>
<comment type="caution">
    <text evidence="3">The sequence shown here is derived from an EMBL/GenBank/DDBJ whole genome shotgun (WGS) entry which is preliminary data.</text>
</comment>
<dbReference type="RefSeq" id="XP_067689951.1">
    <property type="nucleotide sequence ID" value="XM_067833848.1"/>
</dbReference>
<evidence type="ECO:0000313" key="3">
    <source>
        <dbReference type="EMBL" id="KAG5469943.1"/>
    </source>
</evidence>
<dbReference type="GeneID" id="94169358"/>
<feature type="compositionally biased region" description="Polar residues" evidence="2">
    <location>
        <begin position="706"/>
        <end position="717"/>
    </location>
</feature>
<reference evidence="3 4" key="1">
    <citation type="submission" date="2021-02" db="EMBL/GenBank/DDBJ databases">
        <title>Leishmania (Mundinia) enrietti genome sequencing and assembly.</title>
        <authorList>
            <person name="Almutairi H."/>
            <person name="Gatherer D."/>
        </authorList>
    </citation>
    <scope>NUCLEOTIDE SEQUENCE [LARGE SCALE GENOMIC DNA]</scope>
    <source>
        <strain evidence="3">CUR178</strain>
    </source>
</reference>
<keyword evidence="4" id="KW-1185">Reference proteome</keyword>
<dbReference type="AlphaFoldDB" id="A0A836KLC3"/>
<dbReference type="InterPro" id="IPR027417">
    <property type="entry name" value="P-loop_NTPase"/>
</dbReference>
<feature type="compositionally biased region" description="Basic and acidic residues" evidence="2">
    <location>
        <begin position="607"/>
        <end position="618"/>
    </location>
</feature>
<dbReference type="PANTHER" id="PTHR35615:SF8">
    <property type="entry name" value="TRANSMEMBRANE PROTEIN"/>
    <property type="match status" value="1"/>
</dbReference>
<evidence type="ECO:0000256" key="2">
    <source>
        <dbReference type="SAM" id="MobiDB-lite"/>
    </source>
</evidence>
<feature type="compositionally biased region" description="Basic and acidic residues" evidence="2">
    <location>
        <begin position="298"/>
        <end position="308"/>
    </location>
</feature>
<accession>A0A836KLC3</accession>
<feature type="compositionally biased region" description="Basic and acidic residues" evidence="2">
    <location>
        <begin position="418"/>
        <end position="532"/>
    </location>
</feature>